<feature type="transmembrane region" description="Helical" evidence="6">
    <location>
        <begin position="270"/>
        <end position="291"/>
    </location>
</feature>
<evidence type="ECO:0000256" key="6">
    <source>
        <dbReference type="SAM" id="Phobius"/>
    </source>
</evidence>
<accession>A0A919XCI5</accession>
<dbReference type="InterPro" id="IPR050833">
    <property type="entry name" value="Poly_Biosynth_Transport"/>
</dbReference>
<evidence type="ECO:0000256" key="5">
    <source>
        <dbReference type="ARBA" id="ARBA00023136"/>
    </source>
</evidence>
<evidence type="ECO:0000256" key="3">
    <source>
        <dbReference type="ARBA" id="ARBA00022692"/>
    </source>
</evidence>
<keyword evidence="2" id="KW-1003">Cell membrane</keyword>
<evidence type="ECO:0000256" key="4">
    <source>
        <dbReference type="ARBA" id="ARBA00022989"/>
    </source>
</evidence>
<feature type="transmembrane region" description="Helical" evidence="6">
    <location>
        <begin position="126"/>
        <end position="144"/>
    </location>
</feature>
<organism evidence="7 8">
    <name type="scientific">Paenibacillus albilobatus</name>
    <dbReference type="NCBI Taxonomy" id="2716884"/>
    <lineage>
        <taxon>Bacteria</taxon>
        <taxon>Bacillati</taxon>
        <taxon>Bacillota</taxon>
        <taxon>Bacilli</taxon>
        <taxon>Bacillales</taxon>
        <taxon>Paenibacillaceae</taxon>
        <taxon>Paenibacillus</taxon>
    </lineage>
</organism>
<feature type="transmembrane region" description="Helical" evidence="6">
    <location>
        <begin position="227"/>
        <end position="250"/>
    </location>
</feature>
<feature type="transmembrane region" description="Helical" evidence="6">
    <location>
        <begin position="93"/>
        <end position="114"/>
    </location>
</feature>
<keyword evidence="5 6" id="KW-0472">Membrane</keyword>
<feature type="transmembrane region" description="Helical" evidence="6">
    <location>
        <begin position="362"/>
        <end position="379"/>
    </location>
</feature>
<dbReference type="Pfam" id="PF13440">
    <property type="entry name" value="Polysacc_synt_3"/>
    <property type="match status" value="1"/>
</dbReference>
<keyword evidence="3 6" id="KW-0812">Transmembrane</keyword>
<feature type="transmembrane region" description="Helical" evidence="6">
    <location>
        <begin position="16"/>
        <end position="38"/>
    </location>
</feature>
<reference evidence="7" key="1">
    <citation type="submission" date="2021-03" db="EMBL/GenBank/DDBJ databases">
        <title>Antimicrobial resistance genes in bacteria isolated from Japanese honey, and their potential for conferring macrolide and lincosamide resistance in the American foulbrood pathogen Paenibacillus larvae.</title>
        <authorList>
            <person name="Okamoto M."/>
            <person name="Kumagai M."/>
            <person name="Kanamori H."/>
            <person name="Takamatsu D."/>
        </authorList>
    </citation>
    <scope>NUCLEOTIDE SEQUENCE</scope>
    <source>
        <strain evidence="7">J2TS6</strain>
    </source>
</reference>
<feature type="transmembrane region" description="Helical" evidence="6">
    <location>
        <begin position="336"/>
        <end position="356"/>
    </location>
</feature>
<comment type="caution">
    <text evidence="7">The sequence shown here is derived from an EMBL/GenBank/DDBJ whole genome shotgun (WGS) entry which is preliminary data.</text>
</comment>
<name>A0A919XCI5_9BACL</name>
<feature type="transmembrane region" description="Helical" evidence="6">
    <location>
        <begin position="59"/>
        <end position="81"/>
    </location>
</feature>
<evidence type="ECO:0000256" key="1">
    <source>
        <dbReference type="ARBA" id="ARBA00004651"/>
    </source>
</evidence>
<keyword evidence="4 6" id="KW-1133">Transmembrane helix</keyword>
<dbReference type="Proteomes" id="UP000679779">
    <property type="component" value="Unassembled WGS sequence"/>
</dbReference>
<evidence type="ECO:0000256" key="2">
    <source>
        <dbReference type="ARBA" id="ARBA00022475"/>
    </source>
</evidence>
<dbReference type="AlphaFoldDB" id="A0A919XCI5"/>
<feature type="transmembrane region" description="Helical" evidence="6">
    <location>
        <begin position="421"/>
        <end position="442"/>
    </location>
</feature>
<feature type="transmembrane region" description="Helical" evidence="6">
    <location>
        <begin position="391"/>
        <end position="409"/>
    </location>
</feature>
<keyword evidence="8" id="KW-1185">Reference proteome</keyword>
<evidence type="ECO:0000313" key="8">
    <source>
        <dbReference type="Proteomes" id="UP000679779"/>
    </source>
</evidence>
<dbReference type="GO" id="GO:0005886">
    <property type="term" value="C:plasma membrane"/>
    <property type="evidence" value="ECO:0007669"/>
    <property type="project" value="UniProtKB-SubCell"/>
</dbReference>
<feature type="transmembrane region" description="Helical" evidence="6">
    <location>
        <begin position="150"/>
        <end position="171"/>
    </location>
</feature>
<dbReference type="EMBL" id="BORQ01000001">
    <property type="protein sequence ID" value="GIO30137.1"/>
    <property type="molecule type" value="Genomic_DNA"/>
</dbReference>
<protein>
    <submittedName>
        <fullName evidence="7">Flippase</fullName>
    </submittedName>
</protein>
<evidence type="ECO:0000313" key="7">
    <source>
        <dbReference type="EMBL" id="GIO30137.1"/>
    </source>
</evidence>
<comment type="subcellular location">
    <subcellularLocation>
        <location evidence="1">Cell membrane</location>
        <topology evidence="1">Multi-pass membrane protein</topology>
    </subcellularLocation>
</comment>
<proteinExistence type="predicted"/>
<sequence length="469" mass="53566">MILIPMYTRNLSQEQYGHYDLIITIQQLLAIIITLGVYSGMIRFYNEFENKIELKNTAMTFSILWGVFCAGAAFLLTPALYPLLFPHVQGGFWIIPLLVMSSVLVCLNMIYSSYFAMGFKALKSGLIQVSTMFLMMLFAFYYFIHLKLGITGILMAQLSGNLAVFLFLFAFDLRTYRPVLVIHKLRKMLRYGTGLLMGDISGWVLTLSDRFLIKGYMNLSSVAVYSIGYKIGMLINPVFVNPFTSVFTPFKYKVYQEEEGSRQIERMFRIYNFLGWFCVLGLSLFAHLAVRLVATDQYSQADLLVPLISLSYFLSGAISFYSLGLHIANKMKTNSLIIILASVINIVANVILIPWLGIYGSALATVISYAVANLVFYHYGSKYYPLGLGWLYPYKYLVIFTPLYGVYFVCRSLFQNMFFEIMLNGTLCLFFILLSLKFKFIAKEELIGVFTRLRLKKLEKKQVKGVADI</sequence>
<gene>
    <name evidence="7" type="ORF">J2TS6_12780</name>
</gene>
<feature type="transmembrane region" description="Helical" evidence="6">
    <location>
        <begin position="303"/>
        <end position="324"/>
    </location>
</feature>
<feature type="transmembrane region" description="Helical" evidence="6">
    <location>
        <begin position="191"/>
        <end position="207"/>
    </location>
</feature>
<dbReference type="PANTHER" id="PTHR30250">
    <property type="entry name" value="PST FAMILY PREDICTED COLANIC ACID TRANSPORTER"/>
    <property type="match status" value="1"/>
</dbReference>
<dbReference type="PANTHER" id="PTHR30250:SF11">
    <property type="entry name" value="O-ANTIGEN TRANSPORTER-RELATED"/>
    <property type="match status" value="1"/>
</dbReference>